<keyword evidence="7" id="KW-1185">Reference proteome</keyword>
<dbReference type="GO" id="GO:0004604">
    <property type="term" value="F:phosphoadenylyl-sulfate reductase (thioredoxin) activity"/>
    <property type="evidence" value="ECO:0007669"/>
    <property type="project" value="UniProtKB-EC"/>
</dbReference>
<evidence type="ECO:0000256" key="2">
    <source>
        <dbReference type="ARBA" id="ARBA00023002"/>
    </source>
</evidence>
<dbReference type="HAMAP" id="MF_00063">
    <property type="entry name" value="CysH"/>
    <property type="match status" value="1"/>
</dbReference>
<evidence type="ECO:0000313" key="7">
    <source>
        <dbReference type="Proteomes" id="UP001355056"/>
    </source>
</evidence>
<dbReference type="PIRSF" id="PIRSF000857">
    <property type="entry name" value="PAPS_reductase"/>
    <property type="match status" value="1"/>
</dbReference>
<dbReference type="NCBIfam" id="TIGR00434">
    <property type="entry name" value="cysH"/>
    <property type="match status" value="1"/>
</dbReference>
<dbReference type="RefSeq" id="WP_332614649.1">
    <property type="nucleotide sequence ID" value="NZ_JAXGFP010000002.1"/>
</dbReference>
<comment type="subcellular location">
    <subcellularLocation>
        <location evidence="3">Cytoplasm</location>
    </subcellularLocation>
</comment>
<comment type="caution">
    <text evidence="6">The sequence shown here is derived from an EMBL/GenBank/DDBJ whole genome shotgun (WGS) entry which is preliminary data.</text>
</comment>
<name>A0ABU7YVN9_9GAMM</name>
<feature type="domain" description="Phosphoadenosine phosphosulphate reductase" evidence="5">
    <location>
        <begin position="52"/>
        <end position="223"/>
    </location>
</feature>
<dbReference type="Proteomes" id="UP001355056">
    <property type="component" value="Unassembled WGS sequence"/>
</dbReference>
<feature type="compositionally biased region" description="Low complexity" evidence="4">
    <location>
        <begin position="8"/>
        <end position="20"/>
    </location>
</feature>
<feature type="active site" description="Nucleophile; cysteine thiosulfonate intermediate" evidence="3">
    <location>
        <position position="243"/>
    </location>
</feature>
<keyword evidence="3" id="KW-0963">Cytoplasm</keyword>
<sequence length="255" mass="28604">MTAPAPVRTSDAADTPAAAASPRALRELNQWLAGRSAEQRIAWALDATPGPHALSSSFGAQAAVSLHMATRVAPQLPVILVDTGYLFPETHRFAEQLRERLDLNLKVYRPDPAHAWNDAAVAGLGDTGIAGIDRYNQVHKVEPMQRALRELGVGTWIAGLRRGQSSSRAAIEFVERRDGRWKLHPLADWSDRDVWQYLQRHRLPYHPLWHDGYVSIGDTHSTRRLQPGMREEDTRFFGLKRECGLHFDEPATQLV</sequence>
<dbReference type="InterPro" id="IPR014729">
    <property type="entry name" value="Rossmann-like_a/b/a_fold"/>
</dbReference>
<accession>A0ABU7YVN9</accession>
<dbReference type="CDD" id="cd23945">
    <property type="entry name" value="PAPS_reductase"/>
    <property type="match status" value="1"/>
</dbReference>
<comment type="pathway">
    <text evidence="3">Sulfur metabolism; hydrogen sulfide biosynthesis; sulfite from sulfate: step 3/3.</text>
</comment>
<comment type="caution">
    <text evidence="3">Lacks conserved residue(s) required for the propagation of feature annotation.</text>
</comment>
<protein>
    <recommendedName>
        <fullName evidence="3">Phosphoadenosine 5'-phosphosulfate reductase</fullName>
        <shortName evidence="3">PAPS reductase</shortName>
        <ecNumber evidence="3">1.8.4.8</ecNumber>
    </recommendedName>
    <alternativeName>
        <fullName evidence="3">3'-phosphoadenylylsulfate reductase</fullName>
    </alternativeName>
    <alternativeName>
        <fullName evidence="3">PAPS reductase, thioredoxin dependent</fullName>
    </alternativeName>
    <alternativeName>
        <fullName evidence="3">PAPS sulfotransferase</fullName>
    </alternativeName>
    <alternativeName>
        <fullName evidence="3">PAdoPS reductase</fullName>
    </alternativeName>
</protein>
<dbReference type="PANTHER" id="PTHR46509">
    <property type="entry name" value="PHOSPHOADENOSINE PHOSPHOSULFATE REDUCTASE"/>
    <property type="match status" value="1"/>
</dbReference>
<keyword evidence="2 3" id="KW-0560">Oxidoreductase</keyword>
<feature type="region of interest" description="Disordered" evidence="4">
    <location>
        <begin position="1"/>
        <end position="20"/>
    </location>
</feature>
<gene>
    <name evidence="3" type="primary">cysH</name>
    <name evidence="6" type="ORF">SNE34_03110</name>
</gene>
<dbReference type="NCBIfam" id="NF002537">
    <property type="entry name" value="PRK02090.1"/>
    <property type="match status" value="1"/>
</dbReference>
<evidence type="ECO:0000256" key="3">
    <source>
        <dbReference type="HAMAP-Rule" id="MF_00063"/>
    </source>
</evidence>
<dbReference type="SUPFAM" id="SSF52402">
    <property type="entry name" value="Adenine nucleotide alpha hydrolases-like"/>
    <property type="match status" value="1"/>
</dbReference>
<comment type="catalytic activity">
    <reaction evidence="3">
        <text>[thioredoxin]-disulfide + sulfite + adenosine 3',5'-bisphosphate + 2 H(+) = [thioredoxin]-dithiol + 3'-phosphoadenylyl sulfate</text>
        <dbReference type="Rhea" id="RHEA:11724"/>
        <dbReference type="Rhea" id="RHEA-COMP:10698"/>
        <dbReference type="Rhea" id="RHEA-COMP:10700"/>
        <dbReference type="ChEBI" id="CHEBI:15378"/>
        <dbReference type="ChEBI" id="CHEBI:17359"/>
        <dbReference type="ChEBI" id="CHEBI:29950"/>
        <dbReference type="ChEBI" id="CHEBI:50058"/>
        <dbReference type="ChEBI" id="CHEBI:58339"/>
        <dbReference type="ChEBI" id="CHEBI:58343"/>
        <dbReference type="EC" id="1.8.4.8"/>
    </reaction>
</comment>
<dbReference type="InterPro" id="IPR002500">
    <property type="entry name" value="PAPS_reduct_dom"/>
</dbReference>
<evidence type="ECO:0000256" key="1">
    <source>
        <dbReference type="ARBA" id="ARBA00009732"/>
    </source>
</evidence>
<evidence type="ECO:0000259" key="5">
    <source>
        <dbReference type="Pfam" id="PF01507"/>
    </source>
</evidence>
<dbReference type="Pfam" id="PF01507">
    <property type="entry name" value="PAPS_reduct"/>
    <property type="match status" value="1"/>
</dbReference>
<evidence type="ECO:0000256" key="4">
    <source>
        <dbReference type="SAM" id="MobiDB-lite"/>
    </source>
</evidence>
<dbReference type="EC" id="1.8.4.8" evidence="3"/>
<organism evidence="6 7">
    <name type="scientific">Novilysobacter erysipheiresistens</name>
    <dbReference type="NCBI Taxonomy" id="1749332"/>
    <lineage>
        <taxon>Bacteria</taxon>
        <taxon>Pseudomonadati</taxon>
        <taxon>Pseudomonadota</taxon>
        <taxon>Gammaproteobacteria</taxon>
        <taxon>Lysobacterales</taxon>
        <taxon>Lysobacteraceae</taxon>
        <taxon>Novilysobacter</taxon>
    </lineage>
</organism>
<evidence type="ECO:0000313" key="6">
    <source>
        <dbReference type="EMBL" id="MEG3182999.1"/>
    </source>
</evidence>
<dbReference type="InterPro" id="IPR004511">
    <property type="entry name" value="PAPS/APS_Rdtase"/>
</dbReference>
<dbReference type="Gene3D" id="3.40.50.620">
    <property type="entry name" value="HUPs"/>
    <property type="match status" value="1"/>
</dbReference>
<comment type="function">
    <text evidence="3">Catalyzes the formation of sulfite from phosphoadenosine 5'-phosphosulfate (PAPS) using thioredoxin as an electron donor.</text>
</comment>
<dbReference type="EMBL" id="JAXGFP010000002">
    <property type="protein sequence ID" value="MEG3182999.1"/>
    <property type="molecule type" value="Genomic_DNA"/>
</dbReference>
<comment type="similarity">
    <text evidence="1 3">Belongs to the PAPS reductase family. CysH subfamily.</text>
</comment>
<reference evidence="6 7" key="1">
    <citation type="journal article" date="2016" name="Int. J. Syst. Evol. Microbiol.">
        <title>Lysobacter erysipheiresistens sp. nov., an antagonist of powdery mildew, isolated from tobacco-cultivated soil.</title>
        <authorList>
            <person name="Xie B."/>
            <person name="Li T."/>
            <person name="Lin X."/>
            <person name="Wang C.J."/>
            <person name="Chen Y.J."/>
            <person name="Liu W.J."/>
            <person name="Zhao Z.W."/>
        </authorList>
    </citation>
    <scope>NUCLEOTIDE SEQUENCE [LARGE SCALE GENOMIC DNA]</scope>
    <source>
        <strain evidence="6 7">RS-LYSO-3</strain>
    </source>
</reference>
<proteinExistence type="inferred from homology"/>
<dbReference type="PANTHER" id="PTHR46509:SF1">
    <property type="entry name" value="PHOSPHOADENOSINE PHOSPHOSULFATE REDUCTASE"/>
    <property type="match status" value="1"/>
</dbReference>